<dbReference type="RefSeq" id="WP_183377012.1">
    <property type="nucleotide sequence ID" value="NZ_CBCSFZ010000026.1"/>
</dbReference>
<feature type="DNA-binding region" description="H-T-H motif" evidence="5">
    <location>
        <begin position="42"/>
        <end position="61"/>
    </location>
</feature>
<dbReference type="SUPFAM" id="SSF46689">
    <property type="entry name" value="Homeodomain-like"/>
    <property type="match status" value="1"/>
</dbReference>
<dbReference type="InterPro" id="IPR001647">
    <property type="entry name" value="HTH_TetR"/>
</dbReference>
<dbReference type="InterPro" id="IPR009057">
    <property type="entry name" value="Homeodomain-like_sf"/>
</dbReference>
<reference evidence="7 8" key="1">
    <citation type="submission" date="2020-08" db="EMBL/GenBank/DDBJ databases">
        <title>Sequencing the genomes of 1000 actinobacteria strains.</title>
        <authorList>
            <person name="Klenk H.-P."/>
        </authorList>
    </citation>
    <scope>NUCLEOTIDE SEQUENCE [LARGE SCALE GENOMIC DNA]</scope>
    <source>
        <strain evidence="7 8">DSM 23040</strain>
    </source>
</reference>
<keyword evidence="3 5" id="KW-0238">DNA-binding</keyword>
<dbReference type="AlphaFoldDB" id="A0A839R0A0"/>
<gene>
    <name evidence="7" type="ORF">FHX50_001958</name>
</gene>
<dbReference type="SUPFAM" id="SSF48498">
    <property type="entry name" value="Tetracyclin repressor-like, C-terminal domain"/>
    <property type="match status" value="1"/>
</dbReference>
<dbReference type="PROSITE" id="PS50977">
    <property type="entry name" value="HTH_TETR_2"/>
    <property type="match status" value="1"/>
</dbReference>
<keyword evidence="4" id="KW-0804">Transcription</keyword>
<evidence type="ECO:0000256" key="5">
    <source>
        <dbReference type="PROSITE-ProRule" id="PRU00335"/>
    </source>
</evidence>
<accession>A0A839R0A0</accession>
<comment type="caution">
    <text evidence="7">The sequence shown here is derived from an EMBL/GenBank/DDBJ whole genome shotgun (WGS) entry which is preliminary data.</text>
</comment>
<feature type="domain" description="HTH tetR-type" evidence="6">
    <location>
        <begin position="19"/>
        <end position="79"/>
    </location>
</feature>
<organism evidence="7 8">
    <name type="scientific">Helcobacillus massiliensis</name>
    <dbReference type="NCBI Taxonomy" id="521392"/>
    <lineage>
        <taxon>Bacteria</taxon>
        <taxon>Bacillati</taxon>
        <taxon>Actinomycetota</taxon>
        <taxon>Actinomycetes</taxon>
        <taxon>Micrococcales</taxon>
        <taxon>Dermabacteraceae</taxon>
        <taxon>Helcobacillus</taxon>
    </lineage>
</organism>
<dbReference type="PANTHER" id="PTHR30055:SF238">
    <property type="entry name" value="MYCOFACTOCIN BIOSYNTHESIS TRANSCRIPTIONAL REGULATOR MFTR-RELATED"/>
    <property type="match status" value="1"/>
</dbReference>
<evidence type="ECO:0000313" key="8">
    <source>
        <dbReference type="Proteomes" id="UP000568050"/>
    </source>
</evidence>
<sequence>MEHRTVSRKPGQPFAQTFTDAQREIADATIRVIAEQGFDVVSVRTVAKASGFSAGSVQYHFGTRQEILIAALVRTVQRCGDRADEHPSQPLLLDSMTLKLSEVLPIGPVQREDLAAWIAYSAASSTRDWLAPLHTEAVEIARRRVELSLQRAERNGTLAPGLDPVCGSRLISAMVNGLTVEFLNTEPSPGEMRTLLRTGLSRFILEED</sequence>
<keyword evidence="8" id="KW-1185">Reference proteome</keyword>
<proteinExistence type="predicted"/>
<evidence type="ECO:0000256" key="2">
    <source>
        <dbReference type="ARBA" id="ARBA00023015"/>
    </source>
</evidence>
<dbReference type="Pfam" id="PF13977">
    <property type="entry name" value="TetR_C_6"/>
    <property type="match status" value="1"/>
</dbReference>
<dbReference type="InterPro" id="IPR036271">
    <property type="entry name" value="Tet_transcr_reg_TetR-rel_C_sf"/>
</dbReference>
<evidence type="ECO:0000256" key="3">
    <source>
        <dbReference type="ARBA" id="ARBA00023125"/>
    </source>
</evidence>
<evidence type="ECO:0000256" key="4">
    <source>
        <dbReference type="ARBA" id="ARBA00023163"/>
    </source>
</evidence>
<dbReference type="GO" id="GO:0003700">
    <property type="term" value="F:DNA-binding transcription factor activity"/>
    <property type="evidence" value="ECO:0007669"/>
    <property type="project" value="TreeGrafter"/>
</dbReference>
<protein>
    <submittedName>
        <fullName evidence="7">AcrR family transcriptional regulator</fullName>
    </submittedName>
</protein>
<dbReference type="PRINTS" id="PR00455">
    <property type="entry name" value="HTHTETR"/>
</dbReference>
<name>A0A839R0A0_9MICO</name>
<dbReference type="GO" id="GO:0000976">
    <property type="term" value="F:transcription cis-regulatory region binding"/>
    <property type="evidence" value="ECO:0007669"/>
    <property type="project" value="TreeGrafter"/>
</dbReference>
<keyword evidence="1" id="KW-0678">Repressor</keyword>
<keyword evidence="2" id="KW-0805">Transcription regulation</keyword>
<evidence type="ECO:0000256" key="1">
    <source>
        <dbReference type="ARBA" id="ARBA00022491"/>
    </source>
</evidence>
<dbReference type="Proteomes" id="UP000568050">
    <property type="component" value="Unassembled WGS sequence"/>
</dbReference>
<dbReference type="EMBL" id="JACHWP010000009">
    <property type="protein sequence ID" value="MBB3023661.1"/>
    <property type="molecule type" value="Genomic_DNA"/>
</dbReference>
<dbReference type="Gene3D" id="1.10.357.10">
    <property type="entry name" value="Tetracycline Repressor, domain 2"/>
    <property type="match status" value="1"/>
</dbReference>
<dbReference type="InterPro" id="IPR050109">
    <property type="entry name" value="HTH-type_TetR-like_transc_reg"/>
</dbReference>
<evidence type="ECO:0000259" key="6">
    <source>
        <dbReference type="PROSITE" id="PS50977"/>
    </source>
</evidence>
<dbReference type="Pfam" id="PF00440">
    <property type="entry name" value="TetR_N"/>
    <property type="match status" value="1"/>
</dbReference>
<dbReference type="InterPro" id="IPR039538">
    <property type="entry name" value="BetI_C"/>
</dbReference>
<dbReference type="PANTHER" id="PTHR30055">
    <property type="entry name" value="HTH-TYPE TRANSCRIPTIONAL REGULATOR RUTR"/>
    <property type="match status" value="1"/>
</dbReference>
<evidence type="ECO:0000313" key="7">
    <source>
        <dbReference type="EMBL" id="MBB3023661.1"/>
    </source>
</evidence>